<feature type="transmembrane region" description="Helical" evidence="9">
    <location>
        <begin position="720"/>
        <end position="740"/>
    </location>
</feature>
<dbReference type="GO" id="GO:0007030">
    <property type="term" value="P:Golgi organization"/>
    <property type="evidence" value="ECO:0007669"/>
    <property type="project" value="InterPro"/>
</dbReference>
<keyword evidence="4" id="KW-0333">Golgi apparatus</keyword>
<dbReference type="Proteomes" id="UP001283361">
    <property type="component" value="Unassembled WGS sequence"/>
</dbReference>
<evidence type="ECO:0000313" key="10">
    <source>
        <dbReference type="EMBL" id="KAK3702654.1"/>
    </source>
</evidence>
<dbReference type="EMBL" id="JAWDGP010007852">
    <property type="protein sequence ID" value="KAK3702654.1"/>
    <property type="molecule type" value="Genomic_DNA"/>
</dbReference>
<feature type="compositionally biased region" description="Polar residues" evidence="8">
    <location>
        <begin position="77"/>
        <end position="88"/>
    </location>
</feature>
<keyword evidence="6 9" id="KW-0472">Membrane</keyword>
<dbReference type="GO" id="GO:0000301">
    <property type="term" value="P:retrograde transport, vesicle recycling within Golgi"/>
    <property type="evidence" value="ECO:0007669"/>
    <property type="project" value="TreeGrafter"/>
</dbReference>
<dbReference type="GO" id="GO:0031985">
    <property type="term" value="C:Golgi cisterna"/>
    <property type="evidence" value="ECO:0007669"/>
    <property type="project" value="TreeGrafter"/>
</dbReference>
<dbReference type="Pfam" id="PF09787">
    <property type="entry name" value="Golgin_A5"/>
    <property type="match status" value="1"/>
</dbReference>
<keyword evidence="3 9" id="KW-1133">Transmembrane helix</keyword>
<sequence>MSWFSAVTGKAEDLLNRLDKTAADALHADDIRDKPPPPPEPTLIESTVAIESKPLSPSQSVPARLHHLSGEADVSPSLVNTPSRSLSRGPSKTTSAAPAKKKNSDDALFDFLNSKDNVDGNKRLRTPVSSRHHSRQSSTSSIVSSTSKGAKSESGIVIAPVGDTSHTLLDRPVTPSGISQKNSDPIQQPPPSDPGNVDERQDSPTNSHLSADMDVIADAMKESPVGSDQSAPDSDHAEASEQKERQLSSLELENRLLRNEVASLNDEMAGLISRSKDSEAEASKLRSKLASQANSASMHDQLVRELQARELDLTEALKAKDAQLAVLRVRLDEADRRLISREKNLEEVKLERERILQDHSHSSGVHGQALDSMKEKLEESEASLRHEQDAYKLAQQEANERQTKLERELQDLAEALTAAEKRVTQEKAKLSDLVGQMKAAQSAASAAKKELSEYKEKASRILQSKEKLISSLRDGGMSMSEGGVSNLEHEAMRQEKDMVREELQQARLTIENLRVELQDVENQLQQESDTSQETITSLEASLQEEKRRRDDAEQELFKQQQEYSFSVEELSKQKSAFQSRISNREAEIEKLRNQLMTKSMSSSTEHELESRVRALTESLIQKQTVLEALGTEKNSLVLQLERMESQIRDLESAAPRPPSASQFVAINDHDDDVKQRLPMFLREVPSDHEVTRRMKRAANSIDGFSIRLGVFLRRYPMARVFVIIYMGLLHLWVLLVMMTYQPEMHGTDYQPQPPEE</sequence>
<gene>
    <name evidence="10" type="ORF">RRG08_042642</name>
</gene>
<evidence type="ECO:0000256" key="4">
    <source>
        <dbReference type="ARBA" id="ARBA00023034"/>
    </source>
</evidence>
<accession>A0AAE1CK41</accession>
<dbReference type="GO" id="GO:0000139">
    <property type="term" value="C:Golgi membrane"/>
    <property type="evidence" value="ECO:0007669"/>
    <property type="project" value="UniProtKB-SubCell"/>
</dbReference>
<evidence type="ECO:0000256" key="9">
    <source>
        <dbReference type="SAM" id="Phobius"/>
    </source>
</evidence>
<keyword evidence="2 9" id="KW-0812">Transmembrane</keyword>
<feature type="compositionally biased region" description="Low complexity" evidence="8">
    <location>
        <begin position="136"/>
        <end position="147"/>
    </location>
</feature>
<name>A0AAE1CK41_9GAST</name>
<evidence type="ECO:0000256" key="5">
    <source>
        <dbReference type="ARBA" id="ARBA00023054"/>
    </source>
</evidence>
<evidence type="ECO:0000256" key="3">
    <source>
        <dbReference type="ARBA" id="ARBA00022989"/>
    </source>
</evidence>
<feature type="region of interest" description="Disordered" evidence="8">
    <location>
        <begin position="50"/>
        <end position="208"/>
    </location>
</feature>
<dbReference type="InterPro" id="IPR019177">
    <property type="entry name" value="Golgin_subfamily_A_member_5"/>
</dbReference>
<feature type="region of interest" description="Disordered" evidence="8">
    <location>
        <begin position="223"/>
        <end position="251"/>
    </location>
</feature>
<comment type="subcellular location">
    <subcellularLocation>
        <location evidence="1">Golgi apparatus membrane</location>
        <topology evidence="1">Single-pass type IV membrane protein</topology>
    </subcellularLocation>
</comment>
<feature type="coiled-coil region" evidence="7">
    <location>
        <begin position="626"/>
        <end position="653"/>
    </location>
</feature>
<dbReference type="PANTHER" id="PTHR13815">
    <property type="entry name" value="GOLGIN-84"/>
    <property type="match status" value="1"/>
</dbReference>
<keyword evidence="11" id="KW-1185">Reference proteome</keyword>
<protein>
    <recommendedName>
        <fullName evidence="12">Golgin-84</fullName>
    </recommendedName>
</protein>
<feature type="coiled-coil region" evidence="7">
    <location>
        <begin position="317"/>
        <end position="594"/>
    </location>
</feature>
<comment type="caution">
    <text evidence="10">The sequence shown here is derived from an EMBL/GenBank/DDBJ whole genome shotgun (WGS) entry which is preliminary data.</text>
</comment>
<evidence type="ECO:0000313" key="11">
    <source>
        <dbReference type="Proteomes" id="UP001283361"/>
    </source>
</evidence>
<evidence type="ECO:0000256" key="8">
    <source>
        <dbReference type="SAM" id="MobiDB-lite"/>
    </source>
</evidence>
<evidence type="ECO:0000256" key="6">
    <source>
        <dbReference type="ARBA" id="ARBA00023136"/>
    </source>
</evidence>
<dbReference type="PANTHER" id="PTHR13815:SF7">
    <property type="entry name" value="GOLGIN SUBFAMILY A MEMBER 5"/>
    <property type="match status" value="1"/>
</dbReference>
<feature type="compositionally biased region" description="Basic and acidic residues" evidence="8">
    <location>
        <begin position="233"/>
        <end position="251"/>
    </location>
</feature>
<keyword evidence="5 7" id="KW-0175">Coiled coil</keyword>
<evidence type="ECO:0000256" key="1">
    <source>
        <dbReference type="ARBA" id="ARBA00004409"/>
    </source>
</evidence>
<evidence type="ECO:0000256" key="2">
    <source>
        <dbReference type="ARBA" id="ARBA00022692"/>
    </source>
</evidence>
<reference evidence="10" key="1">
    <citation type="journal article" date="2023" name="G3 (Bethesda)">
        <title>A reference genome for the long-term kleptoplast-retaining sea slug Elysia crispata morphotype clarki.</title>
        <authorList>
            <person name="Eastman K.E."/>
            <person name="Pendleton A.L."/>
            <person name="Shaikh M.A."/>
            <person name="Suttiyut T."/>
            <person name="Ogas R."/>
            <person name="Tomko P."/>
            <person name="Gavelis G."/>
            <person name="Widhalm J.R."/>
            <person name="Wisecaver J.H."/>
        </authorList>
    </citation>
    <scope>NUCLEOTIDE SEQUENCE</scope>
    <source>
        <strain evidence="10">ECLA1</strain>
    </source>
</reference>
<dbReference type="AlphaFoldDB" id="A0AAE1CK41"/>
<evidence type="ECO:0008006" key="12">
    <source>
        <dbReference type="Google" id="ProtNLM"/>
    </source>
</evidence>
<organism evidence="10 11">
    <name type="scientific">Elysia crispata</name>
    <name type="common">lettuce slug</name>
    <dbReference type="NCBI Taxonomy" id="231223"/>
    <lineage>
        <taxon>Eukaryota</taxon>
        <taxon>Metazoa</taxon>
        <taxon>Spiralia</taxon>
        <taxon>Lophotrochozoa</taxon>
        <taxon>Mollusca</taxon>
        <taxon>Gastropoda</taxon>
        <taxon>Heterobranchia</taxon>
        <taxon>Euthyneura</taxon>
        <taxon>Panpulmonata</taxon>
        <taxon>Sacoglossa</taxon>
        <taxon>Placobranchoidea</taxon>
        <taxon>Plakobranchidae</taxon>
        <taxon>Elysia</taxon>
    </lineage>
</organism>
<proteinExistence type="predicted"/>
<evidence type="ECO:0000256" key="7">
    <source>
        <dbReference type="SAM" id="Coils"/>
    </source>
</evidence>